<dbReference type="InterPro" id="IPR002694">
    <property type="entry name" value="Znf_CHC2"/>
</dbReference>
<dbReference type="GO" id="GO:0003677">
    <property type="term" value="F:DNA binding"/>
    <property type="evidence" value="ECO:0007669"/>
    <property type="project" value="InterPro"/>
</dbReference>
<evidence type="ECO:0000259" key="1">
    <source>
        <dbReference type="Pfam" id="PF01807"/>
    </source>
</evidence>
<dbReference type="GO" id="GO:0006260">
    <property type="term" value="P:DNA replication"/>
    <property type="evidence" value="ECO:0007669"/>
    <property type="project" value="InterPro"/>
</dbReference>
<sequence length="46" mass="5345">MARITDEQLNKLKNDISLIRLIESQGYQLKPMGKDHVMSCPFHDDD</sequence>
<gene>
    <name evidence="2" type="ORF">MNBD_GAMMA03-725</name>
</gene>
<dbReference type="GO" id="GO:0008270">
    <property type="term" value="F:zinc ion binding"/>
    <property type="evidence" value="ECO:0007669"/>
    <property type="project" value="InterPro"/>
</dbReference>
<dbReference type="AlphaFoldDB" id="A0A3B0VP98"/>
<dbReference type="SUPFAM" id="SSF57783">
    <property type="entry name" value="Zinc beta-ribbon"/>
    <property type="match status" value="1"/>
</dbReference>
<feature type="domain" description="Zinc finger CHC2-type" evidence="1">
    <location>
        <begin position="5"/>
        <end position="45"/>
    </location>
</feature>
<dbReference type="Gene3D" id="3.90.580.10">
    <property type="entry name" value="Zinc finger, CHC2-type domain"/>
    <property type="match status" value="1"/>
</dbReference>
<organism evidence="2">
    <name type="scientific">hydrothermal vent metagenome</name>
    <dbReference type="NCBI Taxonomy" id="652676"/>
    <lineage>
        <taxon>unclassified sequences</taxon>
        <taxon>metagenomes</taxon>
        <taxon>ecological metagenomes</taxon>
    </lineage>
</organism>
<dbReference type="EMBL" id="UOFC01000017">
    <property type="protein sequence ID" value="VAW44701.1"/>
    <property type="molecule type" value="Genomic_DNA"/>
</dbReference>
<dbReference type="Pfam" id="PF01807">
    <property type="entry name" value="Zn_ribbon_DnaG"/>
    <property type="match status" value="1"/>
</dbReference>
<evidence type="ECO:0000313" key="2">
    <source>
        <dbReference type="EMBL" id="VAW44701.1"/>
    </source>
</evidence>
<dbReference type="GO" id="GO:0003899">
    <property type="term" value="F:DNA-directed RNA polymerase activity"/>
    <property type="evidence" value="ECO:0007669"/>
    <property type="project" value="InterPro"/>
</dbReference>
<dbReference type="InterPro" id="IPR036977">
    <property type="entry name" value="DNA_primase_Znf_CHC2"/>
</dbReference>
<reference evidence="2" key="1">
    <citation type="submission" date="2018-06" db="EMBL/GenBank/DDBJ databases">
        <authorList>
            <person name="Zhirakovskaya E."/>
        </authorList>
    </citation>
    <scope>NUCLEOTIDE SEQUENCE</scope>
</reference>
<feature type="non-terminal residue" evidence="2">
    <location>
        <position position="46"/>
    </location>
</feature>
<proteinExistence type="predicted"/>
<protein>
    <recommendedName>
        <fullName evidence="1">Zinc finger CHC2-type domain-containing protein</fullName>
    </recommendedName>
</protein>
<accession>A0A3B0VP98</accession>
<name>A0A3B0VP98_9ZZZZ</name>